<accession>A0AAV3YPR0</accession>
<dbReference type="EMBL" id="BLXT01001319">
    <property type="protein sequence ID" value="GFN84542.1"/>
    <property type="molecule type" value="Genomic_DNA"/>
</dbReference>
<dbReference type="AlphaFoldDB" id="A0AAV3YPR0"/>
<protein>
    <submittedName>
        <fullName evidence="2">Uncharacterized protein</fullName>
    </submittedName>
</protein>
<organism evidence="2 3">
    <name type="scientific">Plakobranchus ocellatus</name>
    <dbReference type="NCBI Taxonomy" id="259542"/>
    <lineage>
        <taxon>Eukaryota</taxon>
        <taxon>Metazoa</taxon>
        <taxon>Spiralia</taxon>
        <taxon>Lophotrochozoa</taxon>
        <taxon>Mollusca</taxon>
        <taxon>Gastropoda</taxon>
        <taxon>Heterobranchia</taxon>
        <taxon>Euthyneura</taxon>
        <taxon>Panpulmonata</taxon>
        <taxon>Sacoglossa</taxon>
        <taxon>Placobranchoidea</taxon>
        <taxon>Plakobranchidae</taxon>
        <taxon>Plakobranchus</taxon>
    </lineage>
</organism>
<sequence>MTPLLNDLDYLEEVTNCLTHTLARLLQTRPPDPITFIEHSLRQHRRQHPKQNQGKEACETTSSDENTAVASPADSSAAAGHKEPSRVDLTSGTPTVVATSVDGEPRAGIISNEKDNNSDDAIEDCIDLISPSLMVHSHIQTDLHDIGDLFDDFDFG</sequence>
<keyword evidence="3" id="KW-1185">Reference proteome</keyword>
<evidence type="ECO:0000313" key="3">
    <source>
        <dbReference type="Proteomes" id="UP000735302"/>
    </source>
</evidence>
<evidence type="ECO:0000313" key="2">
    <source>
        <dbReference type="EMBL" id="GFN84542.1"/>
    </source>
</evidence>
<dbReference type="Proteomes" id="UP000735302">
    <property type="component" value="Unassembled WGS sequence"/>
</dbReference>
<reference evidence="2 3" key="1">
    <citation type="journal article" date="2021" name="Elife">
        <title>Chloroplast acquisition without the gene transfer in kleptoplastic sea slugs, Plakobranchus ocellatus.</title>
        <authorList>
            <person name="Maeda T."/>
            <person name="Takahashi S."/>
            <person name="Yoshida T."/>
            <person name="Shimamura S."/>
            <person name="Takaki Y."/>
            <person name="Nagai Y."/>
            <person name="Toyoda A."/>
            <person name="Suzuki Y."/>
            <person name="Arimoto A."/>
            <person name="Ishii H."/>
            <person name="Satoh N."/>
            <person name="Nishiyama T."/>
            <person name="Hasebe M."/>
            <person name="Maruyama T."/>
            <person name="Minagawa J."/>
            <person name="Obokata J."/>
            <person name="Shigenobu S."/>
        </authorList>
    </citation>
    <scope>NUCLEOTIDE SEQUENCE [LARGE SCALE GENOMIC DNA]</scope>
</reference>
<proteinExistence type="predicted"/>
<comment type="caution">
    <text evidence="2">The sequence shown here is derived from an EMBL/GenBank/DDBJ whole genome shotgun (WGS) entry which is preliminary data.</text>
</comment>
<feature type="compositionally biased region" description="Polar residues" evidence="1">
    <location>
        <begin position="50"/>
        <end position="66"/>
    </location>
</feature>
<feature type="compositionally biased region" description="Low complexity" evidence="1">
    <location>
        <begin position="68"/>
        <end position="79"/>
    </location>
</feature>
<feature type="region of interest" description="Disordered" evidence="1">
    <location>
        <begin position="41"/>
        <end position="115"/>
    </location>
</feature>
<feature type="compositionally biased region" description="Polar residues" evidence="1">
    <location>
        <begin position="88"/>
        <end position="98"/>
    </location>
</feature>
<name>A0AAV3YPR0_9GAST</name>
<evidence type="ECO:0000256" key="1">
    <source>
        <dbReference type="SAM" id="MobiDB-lite"/>
    </source>
</evidence>
<gene>
    <name evidence="2" type="ORF">PoB_001104800</name>
</gene>